<keyword evidence="1" id="KW-0472">Membrane</keyword>
<dbReference type="InterPro" id="IPR044832">
    <property type="entry name" value="NRP-like"/>
</dbReference>
<reference evidence="2 3" key="2">
    <citation type="journal article" date="2017" name="Nature">
        <title>The Apostasia genome and the evolution of orchids.</title>
        <authorList>
            <person name="Zhang G.Q."/>
            <person name="Liu K.W."/>
            <person name="Li Z."/>
            <person name="Lohaus R."/>
            <person name="Hsiao Y.Y."/>
            <person name="Niu S.C."/>
            <person name="Wang J.Y."/>
            <person name="Lin Y.C."/>
            <person name="Xu Q."/>
            <person name="Chen L.J."/>
            <person name="Yoshida K."/>
            <person name="Fujiwara S."/>
            <person name="Wang Z.W."/>
            <person name="Zhang Y.Q."/>
            <person name="Mitsuda N."/>
            <person name="Wang M."/>
            <person name="Liu G.H."/>
            <person name="Pecoraro L."/>
            <person name="Huang H.X."/>
            <person name="Xiao X.J."/>
            <person name="Lin M."/>
            <person name="Wu X.Y."/>
            <person name="Wu W.L."/>
            <person name="Chen Y.Y."/>
            <person name="Chang S.B."/>
            <person name="Sakamoto S."/>
            <person name="Ohme-Takagi M."/>
            <person name="Yagi M."/>
            <person name="Zeng S.J."/>
            <person name="Shen C.Y."/>
            <person name="Yeh C.M."/>
            <person name="Luo Y.B."/>
            <person name="Tsai W.C."/>
            <person name="Van de Peer Y."/>
            <person name="Liu Z.J."/>
        </authorList>
    </citation>
    <scope>NUCLEOTIDE SEQUENCE [LARGE SCALE GENOMIC DNA]</scope>
    <source>
        <tissue evidence="2">The whole plant</tissue>
    </source>
</reference>
<evidence type="ECO:0000256" key="1">
    <source>
        <dbReference type="SAM" id="Phobius"/>
    </source>
</evidence>
<evidence type="ECO:0008006" key="4">
    <source>
        <dbReference type="Google" id="ProtNLM"/>
    </source>
</evidence>
<dbReference type="Gene3D" id="2.120.10.80">
    <property type="entry name" value="Kelch-type beta propeller"/>
    <property type="match status" value="1"/>
</dbReference>
<keyword evidence="3" id="KW-1185">Reference proteome</keyword>
<dbReference type="Proteomes" id="UP000233837">
    <property type="component" value="Unassembled WGS sequence"/>
</dbReference>
<dbReference type="InterPro" id="IPR015915">
    <property type="entry name" value="Kelch-typ_b-propeller"/>
</dbReference>
<dbReference type="GO" id="GO:0034976">
    <property type="term" value="P:response to endoplasmic reticulum stress"/>
    <property type="evidence" value="ECO:0007669"/>
    <property type="project" value="InterPro"/>
</dbReference>
<dbReference type="PANTHER" id="PTHR46034:SF7">
    <property type="entry name" value="INFLUENZA VIRUS NS1A-BINDING PROTEIN"/>
    <property type="match status" value="1"/>
</dbReference>
<keyword evidence="1" id="KW-0812">Transmembrane</keyword>
<dbReference type="Pfam" id="PF01344">
    <property type="entry name" value="Kelch_1"/>
    <property type="match status" value="1"/>
</dbReference>
<dbReference type="SUPFAM" id="SSF117281">
    <property type="entry name" value="Kelch motif"/>
    <property type="match status" value="1"/>
</dbReference>
<dbReference type="EMBL" id="KZ502058">
    <property type="protein sequence ID" value="PKU84138.1"/>
    <property type="molecule type" value="Genomic_DNA"/>
</dbReference>
<keyword evidence="1" id="KW-1133">Transmembrane helix</keyword>
<gene>
    <name evidence="2" type="ORF">MA16_Dca026073</name>
</gene>
<feature type="transmembrane region" description="Helical" evidence="1">
    <location>
        <begin position="190"/>
        <end position="209"/>
    </location>
</feature>
<evidence type="ECO:0000313" key="2">
    <source>
        <dbReference type="EMBL" id="PKU84138.1"/>
    </source>
</evidence>
<accession>A0A2I0X895</accession>
<dbReference type="AlphaFoldDB" id="A0A2I0X895"/>
<reference evidence="2 3" key="1">
    <citation type="journal article" date="2016" name="Sci. Rep.">
        <title>The Dendrobium catenatum Lindl. genome sequence provides insights into polysaccharide synthase, floral development and adaptive evolution.</title>
        <authorList>
            <person name="Zhang G.Q."/>
            <person name="Xu Q."/>
            <person name="Bian C."/>
            <person name="Tsai W.C."/>
            <person name="Yeh C.M."/>
            <person name="Liu K.W."/>
            <person name="Yoshida K."/>
            <person name="Zhang L.S."/>
            <person name="Chang S.B."/>
            <person name="Chen F."/>
            <person name="Shi Y."/>
            <person name="Su Y.Y."/>
            <person name="Zhang Y.Q."/>
            <person name="Chen L.J."/>
            <person name="Yin Y."/>
            <person name="Lin M."/>
            <person name="Huang H."/>
            <person name="Deng H."/>
            <person name="Wang Z.W."/>
            <person name="Zhu S.L."/>
            <person name="Zhao X."/>
            <person name="Deng C."/>
            <person name="Niu S.C."/>
            <person name="Huang J."/>
            <person name="Wang M."/>
            <person name="Liu G.H."/>
            <person name="Yang H.J."/>
            <person name="Xiao X.J."/>
            <person name="Hsiao Y.Y."/>
            <person name="Wu W.L."/>
            <person name="Chen Y.Y."/>
            <person name="Mitsuda N."/>
            <person name="Ohme-Takagi M."/>
            <person name="Luo Y.B."/>
            <person name="Van de Peer Y."/>
            <person name="Liu Z.J."/>
        </authorList>
    </citation>
    <scope>NUCLEOTIDE SEQUENCE [LARGE SCALE GENOMIC DNA]</scope>
    <source>
        <tissue evidence="2">The whole plant</tissue>
    </source>
</reference>
<dbReference type="SMART" id="SM00612">
    <property type="entry name" value="Kelch"/>
    <property type="match status" value="2"/>
</dbReference>
<evidence type="ECO:0000313" key="3">
    <source>
        <dbReference type="Proteomes" id="UP000233837"/>
    </source>
</evidence>
<sequence length="212" mass="23843">MREMRHAVCKVFSVVYAADSTRFGRDLGMVRRQQVSDSVDSTKCRSAERLDPREVSCSRIPNMITRRGCHSMTVLNEKLFVMGGYDGGKMVSSVEIYDPRANAWMPGEPMKCNRGYGASALLGNSVFIIGGIENGENMIETIECYEEGAGWNNSRLKAVGKRISASPEYPAEFWRIQAVERTPTVVEEELILLLFFFSSLLLSLAWVPFHEK</sequence>
<protein>
    <recommendedName>
        <fullName evidence="4">F-box/kelch-repeat protein SKIP11</fullName>
    </recommendedName>
</protein>
<name>A0A2I0X895_9ASPA</name>
<proteinExistence type="predicted"/>
<organism evidence="2 3">
    <name type="scientific">Dendrobium catenatum</name>
    <dbReference type="NCBI Taxonomy" id="906689"/>
    <lineage>
        <taxon>Eukaryota</taxon>
        <taxon>Viridiplantae</taxon>
        <taxon>Streptophyta</taxon>
        <taxon>Embryophyta</taxon>
        <taxon>Tracheophyta</taxon>
        <taxon>Spermatophyta</taxon>
        <taxon>Magnoliopsida</taxon>
        <taxon>Liliopsida</taxon>
        <taxon>Asparagales</taxon>
        <taxon>Orchidaceae</taxon>
        <taxon>Epidendroideae</taxon>
        <taxon>Malaxideae</taxon>
        <taxon>Dendrobiinae</taxon>
        <taxon>Dendrobium</taxon>
    </lineage>
</organism>
<dbReference type="InterPro" id="IPR006652">
    <property type="entry name" value="Kelch_1"/>
</dbReference>
<dbReference type="PANTHER" id="PTHR46034">
    <property type="match status" value="1"/>
</dbReference>